<reference evidence="1" key="1">
    <citation type="journal article" date="2016" name="Gigascience">
        <title>De novo construction of an expanded transcriptome assembly for the western tarnished plant bug, Lygus hesperus.</title>
        <authorList>
            <person name="Tassone E.E."/>
            <person name="Geib S.M."/>
            <person name="Hall B."/>
            <person name="Fabrick J.A."/>
            <person name="Brent C.S."/>
            <person name="Hull J.J."/>
        </authorList>
    </citation>
    <scope>NUCLEOTIDE SEQUENCE</scope>
</reference>
<protein>
    <submittedName>
        <fullName evidence="1">Uncharacterized protein</fullName>
    </submittedName>
</protein>
<name>A0A146LG66_LYGHE</name>
<evidence type="ECO:0000313" key="1">
    <source>
        <dbReference type="EMBL" id="JAQ05967.1"/>
    </source>
</evidence>
<dbReference type="EMBL" id="GDHC01012662">
    <property type="protein sequence ID" value="JAQ05967.1"/>
    <property type="molecule type" value="Transcribed_RNA"/>
</dbReference>
<sequence length="126" mass="14047">MTPTMVAHVSVSPKRYTGRRRCAAHRCDSLNLFATRSPDKTNQNDQSLAIHPEKQMSIMNTITTTVADKNVESSVCDLKVYKHSGKLIHVPVQSVTQTSEERSLAYLQGLCNDDKDDNSKKNPVTD</sequence>
<proteinExistence type="predicted"/>
<gene>
    <name evidence="1" type="ORF">g.21959</name>
</gene>
<dbReference type="AlphaFoldDB" id="A0A146LG66"/>
<accession>A0A146LG66</accession>
<organism evidence="1">
    <name type="scientific">Lygus hesperus</name>
    <name type="common">Western plant bug</name>
    <dbReference type="NCBI Taxonomy" id="30085"/>
    <lineage>
        <taxon>Eukaryota</taxon>
        <taxon>Metazoa</taxon>
        <taxon>Ecdysozoa</taxon>
        <taxon>Arthropoda</taxon>
        <taxon>Hexapoda</taxon>
        <taxon>Insecta</taxon>
        <taxon>Pterygota</taxon>
        <taxon>Neoptera</taxon>
        <taxon>Paraneoptera</taxon>
        <taxon>Hemiptera</taxon>
        <taxon>Heteroptera</taxon>
        <taxon>Panheteroptera</taxon>
        <taxon>Cimicomorpha</taxon>
        <taxon>Miridae</taxon>
        <taxon>Mirini</taxon>
        <taxon>Lygus</taxon>
    </lineage>
</organism>